<evidence type="ECO:0000313" key="5">
    <source>
        <dbReference type="EMBL" id="GAA1974654.1"/>
    </source>
</evidence>
<organism evidence="5 6">
    <name type="scientific">Amycolatopsis minnesotensis</name>
    <dbReference type="NCBI Taxonomy" id="337894"/>
    <lineage>
        <taxon>Bacteria</taxon>
        <taxon>Bacillati</taxon>
        <taxon>Actinomycetota</taxon>
        <taxon>Actinomycetes</taxon>
        <taxon>Pseudonocardiales</taxon>
        <taxon>Pseudonocardiaceae</taxon>
        <taxon>Amycolatopsis</taxon>
    </lineage>
</organism>
<dbReference type="RefSeq" id="WP_344425538.1">
    <property type="nucleotide sequence ID" value="NZ_BAAANN010000025.1"/>
</dbReference>
<dbReference type="Pfam" id="PF12625">
    <property type="entry name" value="Arabinose_bd"/>
    <property type="match status" value="1"/>
</dbReference>
<dbReference type="PROSITE" id="PS01124">
    <property type="entry name" value="HTH_ARAC_FAMILY_2"/>
    <property type="match status" value="1"/>
</dbReference>
<evidence type="ECO:0000313" key="6">
    <source>
        <dbReference type="Proteomes" id="UP001501116"/>
    </source>
</evidence>
<dbReference type="Proteomes" id="UP001501116">
    <property type="component" value="Unassembled WGS sequence"/>
</dbReference>
<dbReference type="PANTHER" id="PTHR47894:SF1">
    <property type="entry name" value="HTH-TYPE TRANSCRIPTIONAL REGULATOR VQSM"/>
    <property type="match status" value="1"/>
</dbReference>
<reference evidence="6" key="1">
    <citation type="journal article" date="2019" name="Int. J. Syst. Evol. Microbiol.">
        <title>The Global Catalogue of Microorganisms (GCM) 10K type strain sequencing project: providing services to taxonomists for standard genome sequencing and annotation.</title>
        <authorList>
            <consortium name="The Broad Institute Genomics Platform"/>
            <consortium name="The Broad Institute Genome Sequencing Center for Infectious Disease"/>
            <person name="Wu L."/>
            <person name="Ma J."/>
        </authorList>
    </citation>
    <scope>NUCLEOTIDE SEQUENCE [LARGE SCALE GENOMIC DNA]</scope>
    <source>
        <strain evidence="6">JCM 14545</strain>
    </source>
</reference>
<evidence type="ECO:0000259" key="4">
    <source>
        <dbReference type="PROSITE" id="PS01124"/>
    </source>
</evidence>
<dbReference type="InterPro" id="IPR032687">
    <property type="entry name" value="AraC-type_N"/>
</dbReference>
<gene>
    <name evidence="5" type="ORF">GCM10009754_57270</name>
</gene>
<proteinExistence type="predicted"/>
<name>A0ABP5D5U6_9PSEU</name>
<dbReference type="PANTHER" id="PTHR47894">
    <property type="entry name" value="HTH-TYPE TRANSCRIPTIONAL REGULATOR GADX"/>
    <property type="match status" value="1"/>
</dbReference>
<dbReference type="InterPro" id="IPR018060">
    <property type="entry name" value="HTH_AraC"/>
</dbReference>
<comment type="caution">
    <text evidence="5">The sequence shown here is derived from an EMBL/GenBank/DDBJ whole genome shotgun (WGS) entry which is preliminary data.</text>
</comment>
<dbReference type="InterPro" id="IPR009057">
    <property type="entry name" value="Homeodomain-like_sf"/>
</dbReference>
<dbReference type="Gene3D" id="1.10.10.60">
    <property type="entry name" value="Homeodomain-like"/>
    <property type="match status" value="1"/>
</dbReference>
<keyword evidence="6" id="KW-1185">Reference proteome</keyword>
<evidence type="ECO:0000256" key="3">
    <source>
        <dbReference type="ARBA" id="ARBA00023163"/>
    </source>
</evidence>
<feature type="domain" description="HTH araC/xylS-type" evidence="4">
    <location>
        <begin position="236"/>
        <end position="333"/>
    </location>
</feature>
<protein>
    <submittedName>
        <fullName evidence="5">AraC family transcriptional regulator</fullName>
    </submittedName>
</protein>
<keyword evidence="1" id="KW-0805">Transcription regulation</keyword>
<dbReference type="SMART" id="SM00342">
    <property type="entry name" value="HTH_ARAC"/>
    <property type="match status" value="1"/>
</dbReference>
<keyword evidence="3" id="KW-0804">Transcription</keyword>
<accession>A0ABP5D5U6</accession>
<evidence type="ECO:0000256" key="2">
    <source>
        <dbReference type="ARBA" id="ARBA00023125"/>
    </source>
</evidence>
<dbReference type="Pfam" id="PF12833">
    <property type="entry name" value="HTH_18"/>
    <property type="match status" value="1"/>
</dbReference>
<dbReference type="EMBL" id="BAAANN010000025">
    <property type="protein sequence ID" value="GAA1974654.1"/>
    <property type="molecule type" value="Genomic_DNA"/>
</dbReference>
<keyword evidence="2" id="KW-0238">DNA-binding</keyword>
<evidence type="ECO:0000256" key="1">
    <source>
        <dbReference type="ARBA" id="ARBA00023015"/>
    </source>
</evidence>
<sequence>MPSWDFPRSPVGARLLVRTGVERGLTVDQCLAGTGLTERDLDEAERIEASQELRTGRNLVRRLGDLPGLGVQAGAGYTLGTVGVWGFALLTSPTWGDAVEVGVRYFRLTTAFVHPELRRDTGRALLVLHDGELPADVRNLLVERDLAATAALVTLLIPELPDIRMDTTLADAGVAALGTVLPGVEIRGGQPENLVALPDSVLATPLPQADETTWDTCKRQCQTLLETTTELTGVAARVRAALLAHPERNVTMDEIAAGLHHDIRTLRRRLADDGTSFRAIKADVHRTLALEMLGTVGLTVAQVSQRLGYSDPAAFSHAFTRWTGLPPRDFRRA</sequence>
<dbReference type="SUPFAM" id="SSF46689">
    <property type="entry name" value="Homeodomain-like"/>
    <property type="match status" value="1"/>
</dbReference>